<feature type="region of interest" description="Disordered" evidence="3">
    <location>
        <begin position="351"/>
        <end position="375"/>
    </location>
</feature>
<sequence length="422" mass="47805">MTYGDLTSLIHFVAMELYKCWTCEKSGHKSPDCPKNKRKRKNINLLEVDDETKEKFLSILNEEESDSSFSSEEETEDEEFLNVAQDSGQQCNCQGAFCHCDRQSVRVLSDDSAEILFATIEHIKDNDARRSYLMELQKLVTKQKEKEVPRNVTPFSMKQIMQRYTDKREEPSINELRAEVNSLQQEVREVKSRLNKIDIDTLAKQFLKDAEVSLKGKEIATSDNEDEDNNSSNQSAPSSPKGIEDADSGADRNCIVEGLIPTKYLQKGTTKLYSDWENMSRPQVRPIAGRQPARSNPSGQTRESGPFAIRPEINHIRPDINRYSVLAQLPPIVHPELPQNSSSKMLVLKNPFQKEQEPSSSSSPSGELRFSQKQTSECYTMKQPAIFAEAVSPAGTKSPSKEKEKFEMISLQVFPILALDKE</sequence>
<evidence type="ECO:0000256" key="3">
    <source>
        <dbReference type="SAM" id="MobiDB-lite"/>
    </source>
</evidence>
<organism evidence="5 6">
    <name type="scientific">Solanum pennellii</name>
    <name type="common">Tomato</name>
    <name type="synonym">Lycopersicon pennellii</name>
    <dbReference type="NCBI Taxonomy" id="28526"/>
    <lineage>
        <taxon>Eukaryota</taxon>
        <taxon>Viridiplantae</taxon>
        <taxon>Streptophyta</taxon>
        <taxon>Embryophyta</taxon>
        <taxon>Tracheophyta</taxon>
        <taxon>Spermatophyta</taxon>
        <taxon>Magnoliopsida</taxon>
        <taxon>eudicotyledons</taxon>
        <taxon>Gunneridae</taxon>
        <taxon>Pentapetalae</taxon>
        <taxon>asterids</taxon>
        <taxon>lamiids</taxon>
        <taxon>Solanales</taxon>
        <taxon>Solanaceae</taxon>
        <taxon>Solanoideae</taxon>
        <taxon>Solaneae</taxon>
        <taxon>Solanum</taxon>
        <taxon>Solanum subgen. Lycopersicon</taxon>
    </lineage>
</organism>
<feature type="compositionally biased region" description="Polar residues" evidence="3">
    <location>
        <begin position="293"/>
        <end position="303"/>
    </location>
</feature>
<dbReference type="SMART" id="SM00343">
    <property type="entry name" value="ZnF_C2HC"/>
    <property type="match status" value="1"/>
</dbReference>
<dbReference type="InterPro" id="IPR001878">
    <property type="entry name" value="Znf_CCHC"/>
</dbReference>
<keyword evidence="1" id="KW-0862">Zinc</keyword>
<evidence type="ECO:0000313" key="5">
    <source>
        <dbReference type="Proteomes" id="UP000694930"/>
    </source>
</evidence>
<feature type="region of interest" description="Disordered" evidence="3">
    <location>
        <begin position="220"/>
        <end position="249"/>
    </location>
</feature>
<protein>
    <submittedName>
        <fullName evidence="6">Uncharacterized protein LOC107022152</fullName>
    </submittedName>
</protein>
<keyword evidence="5" id="KW-1185">Reference proteome</keyword>
<evidence type="ECO:0000259" key="4">
    <source>
        <dbReference type="PROSITE" id="PS50158"/>
    </source>
</evidence>
<accession>A0ABM1GZU9</accession>
<proteinExistence type="predicted"/>
<reference evidence="6" key="2">
    <citation type="submission" date="2025-08" db="UniProtKB">
        <authorList>
            <consortium name="RefSeq"/>
        </authorList>
    </citation>
    <scope>IDENTIFICATION</scope>
</reference>
<keyword evidence="2" id="KW-0175">Coiled coil</keyword>
<dbReference type="RefSeq" id="XP_015078331.1">
    <property type="nucleotide sequence ID" value="XM_015222845.1"/>
</dbReference>
<dbReference type="GeneID" id="107022152"/>
<evidence type="ECO:0000313" key="6">
    <source>
        <dbReference type="RefSeq" id="XP_015078331.1"/>
    </source>
</evidence>
<dbReference type="Proteomes" id="UP000694930">
    <property type="component" value="Chromosome 6"/>
</dbReference>
<feature type="coiled-coil region" evidence="2">
    <location>
        <begin position="173"/>
        <end position="200"/>
    </location>
</feature>
<gene>
    <name evidence="6" type="primary">LOC107022152</name>
</gene>
<evidence type="ECO:0000256" key="1">
    <source>
        <dbReference type="PROSITE-ProRule" id="PRU00047"/>
    </source>
</evidence>
<reference evidence="5" key="1">
    <citation type="journal article" date="2014" name="Nat. Genet.">
        <title>The genome of the stress-tolerant wild tomato species Solanum pennellii.</title>
        <authorList>
            <person name="Bolger A."/>
            <person name="Scossa F."/>
            <person name="Bolger M.E."/>
            <person name="Lanz C."/>
            <person name="Maumus F."/>
            <person name="Tohge T."/>
            <person name="Quesneville H."/>
            <person name="Alseekh S."/>
            <person name="Sorensen I."/>
            <person name="Lichtenstein G."/>
            <person name="Fich E.A."/>
            <person name="Conte M."/>
            <person name="Keller H."/>
            <person name="Schneeberger K."/>
            <person name="Schwacke R."/>
            <person name="Ofner I."/>
            <person name="Vrebalov J."/>
            <person name="Xu Y."/>
            <person name="Osorio S."/>
            <person name="Aflitos S.A."/>
            <person name="Schijlen E."/>
            <person name="Jimenez-Gomez J.M."/>
            <person name="Ryngajllo M."/>
            <person name="Kimura S."/>
            <person name="Kumar R."/>
            <person name="Koenig D."/>
            <person name="Headland L.R."/>
            <person name="Maloof J.N."/>
            <person name="Sinha N."/>
            <person name="van Ham R.C."/>
            <person name="Lankhorst R.K."/>
            <person name="Mao L."/>
            <person name="Vogel A."/>
            <person name="Arsova B."/>
            <person name="Panstruga R."/>
            <person name="Fei Z."/>
            <person name="Rose J.K."/>
            <person name="Zamir D."/>
            <person name="Carrari F."/>
            <person name="Giovannoni J.J."/>
            <person name="Weigel D."/>
            <person name="Usadel B."/>
            <person name="Fernie A.R."/>
        </authorList>
    </citation>
    <scope>NUCLEOTIDE SEQUENCE [LARGE SCALE GENOMIC DNA]</scope>
    <source>
        <strain evidence="5">cv. LA0716</strain>
    </source>
</reference>
<name>A0ABM1GZU9_SOLPN</name>
<feature type="region of interest" description="Disordered" evidence="3">
    <location>
        <begin position="276"/>
        <end position="307"/>
    </location>
</feature>
<keyword evidence="1" id="KW-0479">Metal-binding</keyword>
<evidence type="ECO:0000256" key="2">
    <source>
        <dbReference type="SAM" id="Coils"/>
    </source>
</evidence>
<dbReference type="PROSITE" id="PS50158">
    <property type="entry name" value="ZF_CCHC"/>
    <property type="match status" value="1"/>
</dbReference>
<feature type="domain" description="CCHC-type" evidence="4">
    <location>
        <begin position="19"/>
        <end position="35"/>
    </location>
</feature>
<dbReference type="InterPro" id="IPR036875">
    <property type="entry name" value="Znf_CCHC_sf"/>
</dbReference>
<keyword evidence="1" id="KW-0863">Zinc-finger</keyword>
<feature type="compositionally biased region" description="Low complexity" evidence="3">
    <location>
        <begin position="230"/>
        <end position="240"/>
    </location>
</feature>
<dbReference type="SUPFAM" id="SSF57756">
    <property type="entry name" value="Retrovirus zinc finger-like domains"/>
    <property type="match status" value="1"/>
</dbReference>